<name>A0ABM1A4U7_APLCA</name>
<organism evidence="1 2">
    <name type="scientific">Aplysia californica</name>
    <name type="common">California sea hare</name>
    <dbReference type="NCBI Taxonomy" id="6500"/>
    <lineage>
        <taxon>Eukaryota</taxon>
        <taxon>Metazoa</taxon>
        <taxon>Spiralia</taxon>
        <taxon>Lophotrochozoa</taxon>
        <taxon>Mollusca</taxon>
        <taxon>Gastropoda</taxon>
        <taxon>Heterobranchia</taxon>
        <taxon>Euthyneura</taxon>
        <taxon>Tectipleura</taxon>
        <taxon>Aplysiida</taxon>
        <taxon>Aplysioidea</taxon>
        <taxon>Aplysiidae</taxon>
        <taxon>Aplysia</taxon>
    </lineage>
</organism>
<sequence length="293" mass="32520">MKDPHRAAQVLASDSLDTYAKKFEEAMSGQGVSRKECLTHDTKKALVQTMRGLSAVTRHLLSSGFQNVLLREIQSDRIEGEFSVYRQSTGANAFMTAGDVISACKKRLVRHATSFLESIDVIADDSPSTSDKHLCCGPLVAADGEAIESSFSDVTLTANEESCCAYVAGWLERKCIDDITFSDDEPFVSTEVKSFLEEVSRGSLKTPHMSTYELTRIGLSFVKKAKNRVYCRQRLVGILSTMGEFPDFDIVQSKKLLRHLASVLLRGLHNLEKYHQKKAALLQTSIKKARMAD</sequence>
<protein>
    <submittedName>
        <fullName evidence="2">Uncharacterized protein LOC106012433</fullName>
    </submittedName>
</protein>
<proteinExistence type="predicted"/>
<evidence type="ECO:0000313" key="2">
    <source>
        <dbReference type="RefSeq" id="XP_012940866.1"/>
    </source>
</evidence>
<dbReference type="Proteomes" id="UP000694888">
    <property type="component" value="Unplaced"/>
</dbReference>
<accession>A0ABM1A4U7</accession>
<evidence type="ECO:0000313" key="1">
    <source>
        <dbReference type="Proteomes" id="UP000694888"/>
    </source>
</evidence>
<gene>
    <name evidence="2" type="primary">LOC106012433</name>
</gene>
<reference evidence="2" key="1">
    <citation type="submission" date="2025-08" db="UniProtKB">
        <authorList>
            <consortium name="RefSeq"/>
        </authorList>
    </citation>
    <scope>IDENTIFICATION</scope>
</reference>
<keyword evidence="1" id="KW-1185">Reference proteome</keyword>
<dbReference type="GeneID" id="106012433"/>
<dbReference type="RefSeq" id="XP_012940866.1">
    <property type="nucleotide sequence ID" value="XM_013085412.2"/>
</dbReference>